<accession>A0A0A9EB81</accession>
<organism evidence="1">
    <name type="scientific">Arundo donax</name>
    <name type="common">Giant reed</name>
    <name type="synonym">Donax arundinaceus</name>
    <dbReference type="NCBI Taxonomy" id="35708"/>
    <lineage>
        <taxon>Eukaryota</taxon>
        <taxon>Viridiplantae</taxon>
        <taxon>Streptophyta</taxon>
        <taxon>Embryophyta</taxon>
        <taxon>Tracheophyta</taxon>
        <taxon>Spermatophyta</taxon>
        <taxon>Magnoliopsida</taxon>
        <taxon>Liliopsida</taxon>
        <taxon>Poales</taxon>
        <taxon>Poaceae</taxon>
        <taxon>PACMAD clade</taxon>
        <taxon>Arundinoideae</taxon>
        <taxon>Arundineae</taxon>
        <taxon>Arundo</taxon>
    </lineage>
</organism>
<dbReference type="EMBL" id="GBRH01199891">
    <property type="protein sequence ID" value="JAD98004.1"/>
    <property type="molecule type" value="Transcribed_RNA"/>
</dbReference>
<dbReference type="AlphaFoldDB" id="A0A0A9EB81"/>
<name>A0A0A9EB81_ARUDO</name>
<evidence type="ECO:0000313" key="1">
    <source>
        <dbReference type="EMBL" id="JAD98004.1"/>
    </source>
</evidence>
<proteinExistence type="predicted"/>
<reference evidence="1" key="2">
    <citation type="journal article" date="2015" name="Data Brief">
        <title>Shoot transcriptome of the giant reed, Arundo donax.</title>
        <authorList>
            <person name="Barrero R.A."/>
            <person name="Guerrero F.D."/>
            <person name="Moolhuijzen P."/>
            <person name="Goolsby J.A."/>
            <person name="Tidwell J."/>
            <person name="Bellgard S.E."/>
            <person name="Bellgard M.I."/>
        </authorList>
    </citation>
    <scope>NUCLEOTIDE SEQUENCE</scope>
    <source>
        <tissue evidence="1">Shoot tissue taken approximately 20 cm above the soil surface</tissue>
    </source>
</reference>
<reference evidence="1" key="1">
    <citation type="submission" date="2014-09" db="EMBL/GenBank/DDBJ databases">
        <authorList>
            <person name="Magalhaes I.L.F."/>
            <person name="Oliveira U."/>
            <person name="Santos F.R."/>
            <person name="Vidigal T.H.D.A."/>
            <person name="Brescovit A.D."/>
            <person name="Santos A.J."/>
        </authorList>
    </citation>
    <scope>NUCLEOTIDE SEQUENCE</scope>
    <source>
        <tissue evidence="1">Shoot tissue taken approximately 20 cm above the soil surface</tissue>
    </source>
</reference>
<protein>
    <submittedName>
        <fullName evidence="1">Uncharacterized protein</fullName>
    </submittedName>
</protein>
<sequence>MAKRHHHIRCVFLGSVLQDATRTEYYLLF</sequence>